<sequence length="379" mass="43080">MLTPTREQRLGELRAQCRTMLVKAERDGISTRAQPHPALSPLAWHLGHVFFVETYWLREVLFGDTKATADWQDLYFPEFCPKDQRTARLPSTEAILDWTRTLEHDNHAWWAQAHRSGHRLMADNYLPYFLIQHYAQHLETMTMADYQARAQATPEGAVLRDAADPTPAMVAVAGGESPVGTDSIAAYDNEQPAHTVYLAAFRIARHAVTNAQWLAFMQDGGYHQNRHWTADGLAWRDHAGTGCPQHWRPHPDGGWVSANPADPLLPAAPVHGLCAHEADAFASWMNARLPHEHEWETARQSDHLADVAQVWEWSANPLFAYPGFRSFPYEGYSTPWFDGAHRVLRGASRHTRPDIHRPSFRNFYPATHRHVFAGLRLTI</sequence>
<comment type="caution">
    <text evidence="2">The sequence shown here is derived from an EMBL/GenBank/DDBJ whole genome shotgun (WGS) entry which is preliminary data.</text>
</comment>
<dbReference type="PANTHER" id="PTHR23150:SF36">
    <property type="entry name" value="HERCYNINE OXYGENASE"/>
    <property type="match status" value="1"/>
</dbReference>
<dbReference type="Pfam" id="PF03781">
    <property type="entry name" value="FGE-sulfatase"/>
    <property type="match status" value="2"/>
</dbReference>
<dbReference type="InterPro" id="IPR005532">
    <property type="entry name" value="SUMF_dom"/>
</dbReference>
<keyword evidence="3" id="KW-1185">Reference proteome</keyword>
<reference evidence="2 3" key="1">
    <citation type="submission" date="2023-09" db="EMBL/GenBank/DDBJ databases">
        <authorList>
            <person name="Rey-Velasco X."/>
        </authorList>
    </citation>
    <scope>NUCLEOTIDE SEQUENCE [LARGE SCALE GENOMIC DNA]</scope>
    <source>
        <strain evidence="2 3">P385</strain>
    </source>
</reference>
<dbReference type="Gene3D" id="3.90.1580.10">
    <property type="entry name" value="paralog of FGE (formylglycine-generating enzyme)"/>
    <property type="match status" value="2"/>
</dbReference>
<evidence type="ECO:0000259" key="1">
    <source>
        <dbReference type="Pfam" id="PF03781"/>
    </source>
</evidence>
<dbReference type="PANTHER" id="PTHR23150">
    <property type="entry name" value="SULFATASE MODIFYING FACTOR 1, 2"/>
    <property type="match status" value="1"/>
</dbReference>
<dbReference type="InterPro" id="IPR016187">
    <property type="entry name" value="CTDL_fold"/>
</dbReference>
<proteinExistence type="predicted"/>
<dbReference type="InterPro" id="IPR051043">
    <property type="entry name" value="Sulfatase_Mod_Factor_Kinase"/>
</dbReference>
<feature type="domain" description="Sulfatase-modifying factor enzyme-like" evidence="1">
    <location>
        <begin position="166"/>
        <end position="299"/>
    </location>
</feature>
<protein>
    <submittedName>
        <fullName evidence="2">SUMF1/EgtB/PvdO family nonheme iron enzyme</fullName>
    </submittedName>
</protein>
<dbReference type="InterPro" id="IPR042095">
    <property type="entry name" value="SUMF_sf"/>
</dbReference>
<name>A0ABU3B5R1_9GAMM</name>
<dbReference type="InterPro" id="IPR034660">
    <property type="entry name" value="DinB/YfiT-like"/>
</dbReference>
<dbReference type="RefSeq" id="WP_311657701.1">
    <property type="nucleotide sequence ID" value="NZ_JAVRHY010000003.1"/>
</dbReference>
<evidence type="ECO:0000313" key="2">
    <source>
        <dbReference type="EMBL" id="MDT0617797.1"/>
    </source>
</evidence>
<feature type="domain" description="Sulfatase-modifying factor enzyme-like" evidence="1">
    <location>
        <begin position="309"/>
        <end position="377"/>
    </location>
</feature>
<accession>A0ABU3B5R1</accession>
<dbReference type="EMBL" id="JAVRHY010000003">
    <property type="protein sequence ID" value="MDT0617797.1"/>
    <property type="molecule type" value="Genomic_DNA"/>
</dbReference>
<dbReference type="SUPFAM" id="SSF109854">
    <property type="entry name" value="DinB/YfiT-like putative metalloenzymes"/>
    <property type="match status" value="1"/>
</dbReference>
<gene>
    <name evidence="2" type="ORF">RM531_04875</name>
</gene>
<dbReference type="Proteomes" id="UP001259982">
    <property type="component" value="Unassembled WGS sequence"/>
</dbReference>
<evidence type="ECO:0000313" key="3">
    <source>
        <dbReference type="Proteomes" id="UP001259982"/>
    </source>
</evidence>
<organism evidence="2 3">
    <name type="scientific">Spectribacter acetivorans</name>
    <dbReference type="NCBI Taxonomy" id="3075603"/>
    <lineage>
        <taxon>Bacteria</taxon>
        <taxon>Pseudomonadati</taxon>
        <taxon>Pseudomonadota</taxon>
        <taxon>Gammaproteobacteria</taxon>
        <taxon>Salinisphaerales</taxon>
        <taxon>Salinisphaeraceae</taxon>
        <taxon>Spectribacter</taxon>
    </lineage>
</organism>
<dbReference type="SUPFAM" id="SSF56436">
    <property type="entry name" value="C-type lectin-like"/>
    <property type="match status" value="1"/>
</dbReference>